<reference evidence="10 11" key="2">
    <citation type="journal article" date="2011" name="Mol. Biol. Evol.">
        <title>Unity in variety--the pan-genome of the Chlamydiae.</title>
        <authorList>
            <person name="Collingro A."/>
            <person name="Tischler P."/>
            <person name="Weinmaier T."/>
            <person name="Penz T."/>
            <person name="Heinz E."/>
            <person name="Brunham R.C."/>
            <person name="Read T.D."/>
            <person name="Bavoil P.M."/>
            <person name="Sachse K."/>
            <person name="Kahane S."/>
            <person name="Friedman M.G."/>
            <person name="Rattei T."/>
            <person name="Myers G.S."/>
            <person name="Horn M."/>
        </authorList>
    </citation>
    <scope>NUCLEOTIDE SEQUENCE [LARGE SCALE GENOMIC DNA]</scope>
    <source>
        <strain evidence="11">ATCC VR-1471 / Z</strain>
    </source>
</reference>
<dbReference type="KEGG" id="sng:SNE_A02910"/>
<dbReference type="EMBL" id="FR872582">
    <property type="protein sequence ID" value="CCB88168.1"/>
    <property type="molecule type" value="Genomic_DNA"/>
</dbReference>
<dbReference type="OrthoDB" id="19020at2"/>
<evidence type="ECO:0000313" key="11">
    <source>
        <dbReference type="Proteomes" id="UP000000496"/>
    </source>
</evidence>
<keyword evidence="5" id="KW-1005">Bacterial flagellum biogenesis</keyword>
<keyword evidence="7" id="KW-1006">Bacterial flagellum protein export</keyword>
<keyword evidence="6" id="KW-0653">Protein transport</keyword>
<dbReference type="PANTHER" id="PTHR34982:SF1">
    <property type="entry name" value="FLAGELLAR ASSEMBLY PROTEIN FLIH"/>
    <property type="match status" value="1"/>
</dbReference>
<dbReference type="InterPro" id="IPR051472">
    <property type="entry name" value="T3SS_Stator/FliH"/>
</dbReference>
<dbReference type="GO" id="GO:0015031">
    <property type="term" value="P:protein transport"/>
    <property type="evidence" value="ECO:0007669"/>
    <property type="project" value="UniProtKB-KW"/>
</dbReference>
<dbReference type="Proteomes" id="UP000000496">
    <property type="component" value="Chromosome gsn.131"/>
</dbReference>
<dbReference type="Gene3D" id="3.30.2320.30">
    <property type="entry name" value="ATP synthase, E subunit, C-terminal"/>
    <property type="match status" value="1"/>
</dbReference>
<dbReference type="eggNOG" id="COG1317">
    <property type="taxonomic scope" value="Bacteria"/>
</dbReference>
<dbReference type="HOGENOM" id="CLU_062625_2_1_0"/>
<evidence type="ECO:0000256" key="8">
    <source>
        <dbReference type="SAM" id="Coils"/>
    </source>
</evidence>
<evidence type="ECO:0000256" key="4">
    <source>
        <dbReference type="ARBA" id="ARBA00022448"/>
    </source>
</evidence>
<dbReference type="SUPFAM" id="SSF160527">
    <property type="entry name" value="V-type ATPase subunit E-like"/>
    <property type="match status" value="1"/>
</dbReference>
<dbReference type="PANTHER" id="PTHR34982">
    <property type="entry name" value="YOP PROTEINS TRANSLOCATION PROTEIN L"/>
    <property type="match status" value="1"/>
</dbReference>
<protein>
    <recommendedName>
        <fullName evidence="3">Flagellar assembly protein FliH</fullName>
    </recommendedName>
</protein>
<feature type="coiled-coil region" evidence="8">
    <location>
        <begin position="37"/>
        <end position="65"/>
    </location>
</feature>
<evidence type="ECO:0000256" key="1">
    <source>
        <dbReference type="ARBA" id="ARBA00003041"/>
    </source>
</evidence>
<dbReference type="Pfam" id="PF02108">
    <property type="entry name" value="FliH"/>
    <property type="match status" value="1"/>
</dbReference>
<dbReference type="STRING" id="331113.SNE_A02910"/>
<comment type="similarity">
    <text evidence="2">Belongs to the FliH family.</text>
</comment>
<dbReference type="GO" id="GO:0005829">
    <property type="term" value="C:cytosol"/>
    <property type="evidence" value="ECO:0007669"/>
    <property type="project" value="TreeGrafter"/>
</dbReference>
<dbReference type="RefSeq" id="WP_013942635.1">
    <property type="nucleotide sequence ID" value="NC_015713.1"/>
</dbReference>
<evidence type="ECO:0000256" key="6">
    <source>
        <dbReference type="ARBA" id="ARBA00022927"/>
    </source>
</evidence>
<keyword evidence="8" id="KW-0175">Coiled coil</keyword>
<proteinExistence type="inferred from homology"/>
<keyword evidence="11" id="KW-1185">Reference proteome</keyword>
<evidence type="ECO:0000313" key="10">
    <source>
        <dbReference type="EMBL" id="CCB88168.1"/>
    </source>
</evidence>
<evidence type="ECO:0000256" key="7">
    <source>
        <dbReference type="ARBA" id="ARBA00023225"/>
    </source>
</evidence>
<name>F8L616_SIMNZ</name>
<comment type="function">
    <text evidence="1">Needed for flagellar regrowth and assembly.</text>
</comment>
<evidence type="ECO:0000256" key="2">
    <source>
        <dbReference type="ARBA" id="ARBA00006602"/>
    </source>
</evidence>
<evidence type="ECO:0000256" key="5">
    <source>
        <dbReference type="ARBA" id="ARBA00022795"/>
    </source>
</evidence>
<accession>F8L616</accession>
<keyword evidence="4" id="KW-0813">Transport</keyword>
<sequence length="208" mass="24056">MSKYFSLIFSGEVHRAEEDKILPEEEYSVLLDALEVLAKAKEDVKTYLKQNKEECEKVLKKAEEAGFNKGLTEFNKQILLYEQKMKVVEHDLQKMILPLALKAAKKIVGRELETRPDTIVDIVRQTLKPVTQNHHIKIYVNKKDREILEEKKQDLRKSLDQVQTFSIEEREDVSPGGCIIETEAGIINASLENQWRALEAAFEAFMKH</sequence>
<evidence type="ECO:0000259" key="9">
    <source>
        <dbReference type="Pfam" id="PF02108"/>
    </source>
</evidence>
<reference key="1">
    <citation type="journal article" date="2011" name="Mol. Biol. Evol.">
        <title>Unity in variety -- the pan-genome of the Chlamydiae.</title>
        <authorList>
            <person name="Collingro A."/>
            <person name="Tischler P."/>
            <person name="Weinmaier T."/>
            <person name="Penz T."/>
            <person name="Heinz E."/>
            <person name="Brunham R.C."/>
            <person name="Read T.D."/>
            <person name="Bavoil P.M."/>
            <person name="Sachse K."/>
            <person name="Kahane S."/>
            <person name="Friedman M.G."/>
            <person name="Rattei T."/>
            <person name="Myers G.S.A."/>
            <person name="Horn M."/>
        </authorList>
    </citation>
    <scope>NUCLEOTIDE SEQUENCE</scope>
    <source>
        <strain>Z</strain>
    </source>
</reference>
<dbReference type="InterPro" id="IPR038495">
    <property type="entry name" value="ATPase_E_C"/>
</dbReference>
<feature type="domain" description="Flagellar assembly protein FliH/Type III secretion system HrpE" evidence="9">
    <location>
        <begin position="72"/>
        <end position="197"/>
    </location>
</feature>
<dbReference type="InterPro" id="IPR018035">
    <property type="entry name" value="Flagellar_FliH/T3SS_HrpE"/>
</dbReference>
<gene>
    <name evidence="10" type="primary">sctL</name>
    <name evidence="10" type="ordered locus">SNE_A02910</name>
</gene>
<organism evidence="10 11">
    <name type="scientific">Simkania negevensis (strain ATCC VR-1471 / DSM 27360 / Z)</name>
    <dbReference type="NCBI Taxonomy" id="331113"/>
    <lineage>
        <taxon>Bacteria</taxon>
        <taxon>Pseudomonadati</taxon>
        <taxon>Chlamydiota</taxon>
        <taxon>Chlamydiia</taxon>
        <taxon>Parachlamydiales</taxon>
        <taxon>Simkaniaceae</taxon>
        <taxon>Simkania</taxon>
    </lineage>
</organism>
<dbReference type="AlphaFoldDB" id="F8L616"/>
<dbReference type="NCBIfam" id="NF004968">
    <property type="entry name" value="PRK06328.1"/>
    <property type="match status" value="1"/>
</dbReference>
<dbReference type="GO" id="GO:0044781">
    <property type="term" value="P:bacterial-type flagellum organization"/>
    <property type="evidence" value="ECO:0007669"/>
    <property type="project" value="UniProtKB-KW"/>
</dbReference>
<evidence type="ECO:0000256" key="3">
    <source>
        <dbReference type="ARBA" id="ARBA00016507"/>
    </source>
</evidence>